<dbReference type="GO" id="GO:0046872">
    <property type="term" value="F:metal ion binding"/>
    <property type="evidence" value="ECO:0007669"/>
    <property type="project" value="UniProtKB-KW"/>
</dbReference>
<keyword evidence="2" id="KW-0479">Metal-binding</keyword>
<dbReference type="GeneID" id="112058217"/>
<name>A0A6J1PA20_BICAN</name>
<protein>
    <submittedName>
        <fullName evidence="4">Peroxidase isoform X1</fullName>
    </submittedName>
</protein>
<dbReference type="GO" id="GO:0005576">
    <property type="term" value="C:extracellular region"/>
    <property type="evidence" value="ECO:0007669"/>
    <property type="project" value="UniProtKB-SubCell"/>
</dbReference>
<dbReference type="PROSITE" id="PS50292">
    <property type="entry name" value="PEROXIDASE_3"/>
    <property type="match status" value="1"/>
</dbReference>
<evidence type="ECO:0000313" key="3">
    <source>
        <dbReference type="Proteomes" id="UP001652582"/>
    </source>
</evidence>
<keyword evidence="1 4" id="KW-0560">Oxidoreductase</keyword>
<proteinExistence type="predicted"/>
<accession>A0A6J1PA20</accession>
<dbReference type="PRINTS" id="PR00457">
    <property type="entry name" value="ANPEROXIDASE"/>
</dbReference>
<dbReference type="GO" id="GO:0006979">
    <property type="term" value="P:response to oxidative stress"/>
    <property type="evidence" value="ECO:0007669"/>
    <property type="project" value="InterPro"/>
</dbReference>
<evidence type="ECO:0000256" key="1">
    <source>
        <dbReference type="ARBA" id="ARBA00022559"/>
    </source>
</evidence>
<dbReference type="InterPro" id="IPR037120">
    <property type="entry name" value="Haem_peroxidase_sf_animal"/>
</dbReference>
<dbReference type="PANTHER" id="PTHR11475">
    <property type="entry name" value="OXIDASE/PEROXIDASE"/>
    <property type="match status" value="1"/>
</dbReference>
<dbReference type="InterPro" id="IPR019791">
    <property type="entry name" value="Haem_peroxidase_animal"/>
</dbReference>
<dbReference type="Gene3D" id="1.10.640.10">
    <property type="entry name" value="Haem peroxidase domain superfamily, animal type"/>
    <property type="match status" value="1"/>
</dbReference>
<gene>
    <name evidence="4" type="primary">LOC112058217</name>
</gene>
<dbReference type="Pfam" id="PF03098">
    <property type="entry name" value="An_peroxidase"/>
    <property type="match status" value="1"/>
</dbReference>
<dbReference type="SUPFAM" id="SSF48113">
    <property type="entry name" value="Heme-dependent peroxidases"/>
    <property type="match status" value="1"/>
</dbReference>
<dbReference type="Proteomes" id="UP001652582">
    <property type="component" value="Chromosome 7"/>
</dbReference>
<dbReference type="GO" id="GO:0020037">
    <property type="term" value="F:heme binding"/>
    <property type="evidence" value="ECO:0007669"/>
    <property type="project" value="InterPro"/>
</dbReference>
<keyword evidence="2" id="KW-0408">Iron</keyword>
<keyword evidence="3" id="KW-1185">Reference proteome</keyword>
<dbReference type="PANTHER" id="PTHR11475:SF86">
    <property type="entry name" value="PEROXIDASE"/>
    <property type="match status" value="1"/>
</dbReference>
<dbReference type="AlphaFoldDB" id="A0A6J1PA20"/>
<dbReference type="KEGG" id="bany:112058217"/>
<dbReference type="InterPro" id="IPR010255">
    <property type="entry name" value="Haem_peroxidase_sf"/>
</dbReference>
<dbReference type="GO" id="GO:0004601">
    <property type="term" value="F:peroxidase activity"/>
    <property type="evidence" value="ECO:0007669"/>
    <property type="project" value="UniProtKB-KW"/>
</dbReference>
<feature type="binding site" description="axial binding residue" evidence="2">
    <location>
        <position position="382"/>
    </location>
    <ligand>
        <name>heme b</name>
        <dbReference type="ChEBI" id="CHEBI:60344"/>
    </ligand>
    <ligandPart>
        <name>Fe</name>
        <dbReference type="ChEBI" id="CHEBI:18248"/>
    </ligandPart>
</feature>
<organism evidence="3 4">
    <name type="scientific">Bicyclus anynana</name>
    <name type="common">Squinting bush brown butterfly</name>
    <dbReference type="NCBI Taxonomy" id="110368"/>
    <lineage>
        <taxon>Eukaryota</taxon>
        <taxon>Metazoa</taxon>
        <taxon>Ecdysozoa</taxon>
        <taxon>Arthropoda</taxon>
        <taxon>Hexapoda</taxon>
        <taxon>Insecta</taxon>
        <taxon>Pterygota</taxon>
        <taxon>Neoptera</taxon>
        <taxon>Endopterygota</taxon>
        <taxon>Lepidoptera</taxon>
        <taxon>Glossata</taxon>
        <taxon>Ditrysia</taxon>
        <taxon>Papilionoidea</taxon>
        <taxon>Nymphalidae</taxon>
        <taxon>Satyrinae</taxon>
        <taxon>Satyrini</taxon>
        <taxon>Mycalesina</taxon>
        <taxon>Bicyclus</taxon>
    </lineage>
</organism>
<sequence length="632" mass="72675">MLILILSLFGCASAAQSVFYDSFTGNTLGTEEVKGHIKRNSTFWCVNEVLPCNPYEGRRVDGSCNNLKYPNRGSAHTPILRLLPPKYGKDFEPRRSKNGDPLPLPRQVRTSLMPEGNVPDNDITQLLLHFWVFVVSDVLSVHDTVNYIRWKPYCCQEKGKTDNACIPIKVPDDDPVHQFSSIRCMNLTRPESFQSRGCLKNDTTPERITTATPHFDLSHVYGNNMQVLNAKGRLLEKGLLKYEEFQGKIWPPSAKTKDHLCFLNELPHETRCHDIPEPGDNSVLGINLFLIWTWRLHNRIATQLGKLNPCWNDERIFFQTRDIVIAITNQIYYYELMPVIMGYDNLVRDGVLSPYKGFRDLYDEEVFPQISLEFPFVLRWAHTVQEGNLKMYDSDGTFVKEIKVVNLTLRTGYVANNIDYIVQGAIRQPSGKFDHIVDRDVAETIMGPHQAASDVLTSDLTKNRYFGFPPYVKYRKYCSGKKYSSFDDLLDVIDPERVEMLKNRYKHLEDIDLMAGIWLEKHVAGGRAPYTFYCIVVEQMIRTLVSDRHWYERPNRPNAFTLDQLLEIRKASIAQFLCAVGDKVTQIQPQAFYLPGPGNEMRSCDEIQKINLWPWKDASCKQDKPFGCSSNV</sequence>
<evidence type="ECO:0000313" key="4">
    <source>
        <dbReference type="RefSeq" id="XP_023954692.2"/>
    </source>
</evidence>
<keyword evidence="1 4" id="KW-0575">Peroxidase</keyword>
<dbReference type="RefSeq" id="XP_023954692.2">
    <property type="nucleotide sequence ID" value="XM_024098924.2"/>
</dbReference>
<reference evidence="4" key="1">
    <citation type="submission" date="2025-08" db="UniProtKB">
        <authorList>
            <consortium name="RefSeq"/>
        </authorList>
    </citation>
    <scope>IDENTIFICATION</scope>
</reference>
<keyword evidence="2" id="KW-0349">Heme</keyword>
<dbReference type="OrthoDB" id="823504at2759"/>
<evidence type="ECO:0000256" key="2">
    <source>
        <dbReference type="PIRSR" id="PIRSR619791-2"/>
    </source>
</evidence>